<dbReference type="OrthoDB" id="9780884at2"/>
<keyword evidence="2" id="KW-0378">Hydrolase</keyword>
<evidence type="ECO:0000256" key="2">
    <source>
        <dbReference type="ARBA" id="ARBA00022801"/>
    </source>
</evidence>
<comment type="caution">
    <text evidence="5">The sequence shown here is derived from an EMBL/GenBank/DDBJ whole genome shotgun (WGS) entry which is preliminary data.</text>
</comment>
<dbReference type="Gene3D" id="3.60.21.10">
    <property type="match status" value="1"/>
</dbReference>
<dbReference type="InterPro" id="IPR051158">
    <property type="entry name" value="Metallophosphoesterase_sf"/>
</dbReference>
<dbReference type="InterPro" id="IPR004843">
    <property type="entry name" value="Calcineurin-like_PHP"/>
</dbReference>
<keyword evidence="1" id="KW-0479">Metal-binding</keyword>
<dbReference type="RefSeq" id="WP_103678243.1">
    <property type="nucleotide sequence ID" value="NZ_PQGD01000013.1"/>
</dbReference>
<dbReference type="GO" id="GO:0046872">
    <property type="term" value="F:metal ion binding"/>
    <property type="evidence" value="ECO:0007669"/>
    <property type="project" value="UniProtKB-KW"/>
</dbReference>
<dbReference type="EMBL" id="PQGE01000025">
    <property type="protein sequence ID" value="POP41618.1"/>
    <property type="molecule type" value="Genomic_DNA"/>
</dbReference>
<dbReference type="SUPFAM" id="SSF56300">
    <property type="entry name" value="Metallo-dependent phosphatases"/>
    <property type="match status" value="1"/>
</dbReference>
<keyword evidence="6" id="KW-1185">Reference proteome</keyword>
<proteinExistence type="predicted"/>
<dbReference type="GO" id="GO:0008758">
    <property type="term" value="F:UDP-2,3-diacylglucosamine hydrolase activity"/>
    <property type="evidence" value="ECO:0007669"/>
    <property type="project" value="TreeGrafter"/>
</dbReference>
<evidence type="ECO:0000313" key="6">
    <source>
        <dbReference type="Proteomes" id="UP000237073"/>
    </source>
</evidence>
<dbReference type="Proteomes" id="UP000247005">
    <property type="component" value="Unassembled WGS sequence"/>
</dbReference>
<dbReference type="Proteomes" id="UP000237073">
    <property type="component" value="Unassembled WGS sequence"/>
</dbReference>
<dbReference type="PANTHER" id="PTHR31302:SF31">
    <property type="entry name" value="PHOSPHODIESTERASE YAEI"/>
    <property type="match status" value="1"/>
</dbReference>
<evidence type="ECO:0000313" key="7">
    <source>
        <dbReference type="Proteomes" id="UP000247005"/>
    </source>
</evidence>
<accession>A0A2P5GMK7</accession>
<reference evidence="6 7" key="1">
    <citation type="submission" date="2018-01" db="EMBL/GenBank/DDBJ databases">
        <title>Superficieibacter electus gen. nov., sp. nov., an extended-spectrum beta-lactamase possessing member of the Enterobacteriaceae family, isolated from intensive care unit surfaces.</title>
        <authorList>
            <person name="Potter R.F."/>
            <person name="D'Souza A.W."/>
        </authorList>
    </citation>
    <scope>NUCLEOTIDE SEQUENCE [LARGE SCALE GENOMIC DNA]</scope>
    <source>
        <strain evidence="5 7">BP-1</strain>
        <strain evidence="4 6">BP-2</strain>
    </source>
</reference>
<dbReference type="GO" id="GO:0016020">
    <property type="term" value="C:membrane"/>
    <property type="evidence" value="ECO:0007669"/>
    <property type="project" value="GOC"/>
</dbReference>
<dbReference type="AlphaFoldDB" id="A0A2P5GMK7"/>
<dbReference type="InterPro" id="IPR029052">
    <property type="entry name" value="Metallo-depent_PP-like"/>
</dbReference>
<evidence type="ECO:0000256" key="1">
    <source>
        <dbReference type="ARBA" id="ARBA00022723"/>
    </source>
</evidence>
<dbReference type="Pfam" id="PF00149">
    <property type="entry name" value="Metallophos"/>
    <property type="match status" value="1"/>
</dbReference>
<evidence type="ECO:0000259" key="3">
    <source>
        <dbReference type="Pfam" id="PF00149"/>
    </source>
</evidence>
<protein>
    <submittedName>
        <fullName evidence="5">Phosphodiesterase</fullName>
    </submittedName>
</protein>
<dbReference type="EMBL" id="PQGD01000013">
    <property type="protein sequence ID" value="POP47047.1"/>
    <property type="molecule type" value="Genomic_DNA"/>
</dbReference>
<gene>
    <name evidence="5" type="ORF">CHU32_17035</name>
    <name evidence="4" type="ORF">CHU33_22315</name>
</gene>
<organism evidence="5 7">
    <name type="scientific">Superficieibacter electus</name>
    <dbReference type="NCBI Taxonomy" id="2022662"/>
    <lineage>
        <taxon>Bacteria</taxon>
        <taxon>Pseudomonadati</taxon>
        <taxon>Pseudomonadota</taxon>
        <taxon>Gammaproteobacteria</taxon>
        <taxon>Enterobacterales</taxon>
        <taxon>Enterobacteriaceae</taxon>
        <taxon>Superficieibacter</taxon>
    </lineage>
</organism>
<name>A0A2P5GMK7_9ENTR</name>
<dbReference type="GO" id="GO:0009245">
    <property type="term" value="P:lipid A biosynthetic process"/>
    <property type="evidence" value="ECO:0007669"/>
    <property type="project" value="TreeGrafter"/>
</dbReference>
<feature type="domain" description="Calcineurin-like phosphoesterase" evidence="3">
    <location>
        <begin position="51"/>
        <end position="217"/>
    </location>
</feature>
<evidence type="ECO:0000313" key="4">
    <source>
        <dbReference type="EMBL" id="POP41618.1"/>
    </source>
</evidence>
<dbReference type="PANTHER" id="PTHR31302">
    <property type="entry name" value="TRANSMEMBRANE PROTEIN WITH METALLOPHOSPHOESTERASE DOMAIN-RELATED"/>
    <property type="match status" value="1"/>
</dbReference>
<sequence length="275" mass="30579">MISRRKLLLGAAVGLAGGTSVGYAHYYEPSRFEVTHHRIRFFPASSTGAPLKVLFLTDLHYSRYVPFSLISQAIALGLAEKPDLILLGGDYVTFDMPLDFPAYSKVLAPLAAYAPTFACYGNHDRPVGKPRNAWITKTLTDAGITILFNTATLLNLRQRQFMLYGTGDLWCRQCHSGFIPQHRDDAIPRLVLAHNPDSKEVLRKSAWDLMLCGHTHGGQMHIPLVGEPMAPVKDKRYVAGLNPFGERLIYTSRGVGNLYGLRINCRPEVTILELV</sequence>
<dbReference type="NCBIfam" id="NF008460">
    <property type="entry name" value="PRK11340.1"/>
    <property type="match status" value="1"/>
</dbReference>
<evidence type="ECO:0000313" key="5">
    <source>
        <dbReference type="EMBL" id="POP47047.1"/>
    </source>
</evidence>